<evidence type="ECO:0000256" key="1">
    <source>
        <dbReference type="ARBA" id="ARBA00000439"/>
    </source>
</evidence>
<dbReference type="AlphaFoldDB" id="A0A0T7FCB9"/>
<dbReference type="OrthoDB" id="9763489at2"/>
<dbReference type="InterPro" id="IPR017853">
    <property type="entry name" value="GH"/>
</dbReference>
<protein>
    <recommendedName>
        <fullName evidence="4 10">4-alpha-glucanotransferase</fullName>
        <ecNumber evidence="3 10">2.4.1.25</ecNumber>
    </recommendedName>
    <alternativeName>
        <fullName evidence="8 10">Amylomaltase</fullName>
    </alternativeName>
    <alternativeName>
        <fullName evidence="9 10">Disproportionating enzyme</fullName>
    </alternativeName>
</protein>
<evidence type="ECO:0000256" key="3">
    <source>
        <dbReference type="ARBA" id="ARBA00012560"/>
    </source>
</evidence>
<evidence type="ECO:0000313" key="12">
    <source>
        <dbReference type="EMBL" id="CDZ32680.1"/>
    </source>
</evidence>
<evidence type="ECO:0000256" key="8">
    <source>
        <dbReference type="ARBA" id="ARBA00031423"/>
    </source>
</evidence>
<evidence type="ECO:0000256" key="11">
    <source>
        <dbReference type="SAM" id="MobiDB-lite"/>
    </source>
</evidence>
<dbReference type="GO" id="GO:0005975">
    <property type="term" value="P:carbohydrate metabolic process"/>
    <property type="evidence" value="ECO:0007669"/>
    <property type="project" value="InterPro"/>
</dbReference>
<comment type="catalytic activity">
    <reaction evidence="1 10">
        <text>Transfers a segment of a (1-&gt;4)-alpha-D-glucan to a new position in an acceptor, which may be glucose or a (1-&gt;4)-alpha-D-glucan.</text>
        <dbReference type="EC" id="2.4.1.25"/>
    </reaction>
</comment>
<dbReference type="Proteomes" id="UP000046176">
    <property type="component" value="Unassembled WGS sequence"/>
</dbReference>
<proteinExistence type="inferred from homology"/>
<evidence type="ECO:0000256" key="2">
    <source>
        <dbReference type="ARBA" id="ARBA00005684"/>
    </source>
</evidence>
<dbReference type="PANTHER" id="PTHR32438">
    <property type="entry name" value="4-ALPHA-GLUCANOTRANSFERASE DPE1, CHLOROPLASTIC/AMYLOPLASTIC"/>
    <property type="match status" value="1"/>
</dbReference>
<dbReference type="EMBL" id="CCRH01000003">
    <property type="protein sequence ID" value="CDZ32680.1"/>
    <property type="molecule type" value="Genomic_DNA"/>
</dbReference>
<dbReference type="InterPro" id="IPR003385">
    <property type="entry name" value="Glyco_hydro_77"/>
</dbReference>
<name>A0A0T7FCB9_NEOGA</name>
<keyword evidence="6 10" id="KW-0808">Transferase</keyword>
<feature type="region of interest" description="Disordered" evidence="11">
    <location>
        <begin position="610"/>
        <end position="631"/>
    </location>
</feature>
<dbReference type="GO" id="GO:0004134">
    <property type="term" value="F:4-alpha-glucanotransferase activity"/>
    <property type="evidence" value="ECO:0007669"/>
    <property type="project" value="UniProtKB-EC"/>
</dbReference>
<evidence type="ECO:0000313" key="13">
    <source>
        <dbReference type="Proteomes" id="UP000046176"/>
    </source>
</evidence>
<dbReference type="PANTHER" id="PTHR32438:SF5">
    <property type="entry name" value="4-ALPHA-GLUCANOTRANSFERASE DPE1, CHLOROPLASTIC_AMYLOPLASTIC"/>
    <property type="match status" value="1"/>
</dbReference>
<sequence length="631" mass="69614">MKRGGSKAPNEQDELANQYGVEAKRPSPSGEEVPVSEVGRHKILSALKALPPAQTRQLASDLAKSFLPDFASTDRVWGLSCQLYELRSGRNWGIGDFADLRAVVGLAKAWGADFVGLNPLHAPFLAAPDRCSPYEPSNRRFLNPLYIAVDGVEGFTASWQVQDEIEQLRLLPLVDYRRVARIKLDVLRKIWRSSRDLRREKSTTDREFSEFRRDGGDDLRLHALFEAISEAQVVSGGEAGWHRWPEQYRDPKSEAVSRFEEEHADEVEFHIWLQWLAHRQLSEAADHAQGLGMRIGLYLDVAVGEALDGSGTWSNRGIYVQGASIGSPPDPMAAGGQDWRLAAFHPSAIAEGEPSPFGKLMSAVMRYAGAVRIDHAAALRRLFLVPAEDGPDQGAYVSYPQRSLIATLAALSKRYRCVVIGEDLGNLPKGLQAQLAAANILSYRIISYEQTKSGFKPPEDYPSLALACVSTHDHQTFAGWWKAADVEMRISHGLVSGDAGRQQIRDRKRERRQVLRAFKTAGLPVAAMSEATASENDIPALAVMAHRFIAKTPSLLVAVRLADVTDEKQPTNVPGTSDTYPNWKPKLSMTIEELAGLADSSPIITAVGEERRSTRAGRPGQAEMRAQSIRR</sequence>
<dbReference type="NCBIfam" id="TIGR00217">
    <property type="entry name" value="malQ"/>
    <property type="match status" value="1"/>
</dbReference>
<reference evidence="12 13" key="1">
    <citation type="submission" date="2014-08" db="EMBL/GenBank/DDBJ databases">
        <authorList>
            <person name="Chen Y.-H."/>
        </authorList>
    </citation>
    <scope>NUCLEOTIDE SEQUENCE [LARGE SCALE GENOMIC DNA]</scope>
</reference>
<gene>
    <name evidence="12" type="ORF">NGAL_HAMBI1145_14510</name>
</gene>
<feature type="region of interest" description="Disordered" evidence="11">
    <location>
        <begin position="1"/>
        <end position="35"/>
    </location>
</feature>
<dbReference type="RefSeq" id="WP_080951029.1">
    <property type="nucleotide sequence ID" value="NZ_CCRH01000003.1"/>
</dbReference>
<evidence type="ECO:0000256" key="4">
    <source>
        <dbReference type="ARBA" id="ARBA00020295"/>
    </source>
</evidence>
<dbReference type="EC" id="2.4.1.25" evidence="3 10"/>
<evidence type="ECO:0000256" key="9">
    <source>
        <dbReference type="ARBA" id="ARBA00031501"/>
    </source>
</evidence>
<evidence type="ECO:0000256" key="5">
    <source>
        <dbReference type="ARBA" id="ARBA00022676"/>
    </source>
</evidence>
<keyword evidence="5 10" id="KW-0328">Glycosyltransferase</keyword>
<dbReference type="SUPFAM" id="SSF51445">
    <property type="entry name" value="(Trans)glycosidases"/>
    <property type="match status" value="1"/>
</dbReference>
<keyword evidence="7 10" id="KW-0119">Carbohydrate metabolism</keyword>
<accession>A0A0T7FCB9</accession>
<dbReference type="Pfam" id="PF02446">
    <property type="entry name" value="Glyco_hydro_77"/>
    <property type="match status" value="1"/>
</dbReference>
<evidence type="ECO:0000256" key="10">
    <source>
        <dbReference type="RuleBase" id="RU361207"/>
    </source>
</evidence>
<dbReference type="Gene3D" id="3.20.20.80">
    <property type="entry name" value="Glycosidases"/>
    <property type="match status" value="1"/>
</dbReference>
<organism evidence="12 13">
    <name type="scientific">Neorhizobium galegae bv. officinalis</name>
    <dbReference type="NCBI Taxonomy" id="323656"/>
    <lineage>
        <taxon>Bacteria</taxon>
        <taxon>Pseudomonadati</taxon>
        <taxon>Pseudomonadota</taxon>
        <taxon>Alphaproteobacteria</taxon>
        <taxon>Hyphomicrobiales</taxon>
        <taxon>Rhizobiaceae</taxon>
        <taxon>Rhizobium/Agrobacterium group</taxon>
        <taxon>Neorhizobium</taxon>
    </lineage>
</organism>
<evidence type="ECO:0000256" key="7">
    <source>
        <dbReference type="ARBA" id="ARBA00023277"/>
    </source>
</evidence>
<evidence type="ECO:0000256" key="6">
    <source>
        <dbReference type="ARBA" id="ARBA00022679"/>
    </source>
</evidence>
<comment type="similarity">
    <text evidence="2 10">Belongs to the disproportionating enzyme family.</text>
</comment>